<dbReference type="Proteomes" id="UP000558488">
    <property type="component" value="Unassembled WGS sequence"/>
</dbReference>
<dbReference type="InterPro" id="IPR000566">
    <property type="entry name" value="Lipocln_cytosolic_FA-bd_dom"/>
</dbReference>
<keyword evidence="8" id="KW-0732">Signal</keyword>
<keyword evidence="5" id="KW-0683">Retinol-binding</keyword>
<dbReference type="PROSITE" id="PS00213">
    <property type="entry name" value="LIPOCALIN"/>
    <property type="match status" value="1"/>
</dbReference>
<keyword evidence="4" id="KW-0494">Milk protein</keyword>
<dbReference type="GO" id="GO:0005576">
    <property type="term" value="C:extracellular region"/>
    <property type="evidence" value="ECO:0007669"/>
    <property type="project" value="UniProtKB-SubCell"/>
</dbReference>
<comment type="similarity">
    <text evidence="2 7">Belongs to the calycin superfamily. Lipocalin family.</text>
</comment>
<dbReference type="AlphaFoldDB" id="A0A7J7RW24"/>
<dbReference type="PANTHER" id="PTHR11430">
    <property type="entry name" value="LIPOCALIN"/>
    <property type="match status" value="1"/>
</dbReference>
<organism evidence="10 11">
    <name type="scientific">Pipistrellus kuhlii</name>
    <name type="common">Kuhl's pipistrelle</name>
    <dbReference type="NCBI Taxonomy" id="59472"/>
    <lineage>
        <taxon>Eukaryota</taxon>
        <taxon>Metazoa</taxon>
        <taxon>Chordata</taxon>
        <taxon>Craniata</taxon>
        <taxon>Vertebrata</taxon>
        <taxon>Euteleostomi</taxon>
        <taxon>Mammalia</taxon>
        <taxon>Eutheria</taxon>
        <taxon>Laurasiatheria</taxon>
        <taxon>Chiroptera</taxon>
        <taxon>Yangochiroptera</taxon>
        <taxon>Vespertilionidae</taxon>
        <taxon>Pipistrellus</taxon>
    </lineage>
</organism>
<name>A0A7J7RW24_PIPKU</name>
<feature type="signal peptide" evidence="8">
    <location>
        <begin position="1"/>
        <end position="15"/>
    </location>
</feature>
<reference evidence="10 11" key="1">
    <citation type="journal article" date="2020" name="Nature">
        <title>Six reference-quality genomes reveal evolution of bat adaptations.</title>
        <authorList>
            <person name="Jebb D."/>
            <person name="Huang Z."/>
            <person name="Pippel M."/>
            <person name="Hughes G.M."/>
            <person name="Lavrichenko K."/>
            <person name="Devanna P."/>
            <person name="Winkler S."/>
            <person name="Jermiin L.S."/>
            <person name="Skirmuntt E.C."/>
            <person name="Katzourakis A."/>
            <person name="Burkitt-Gray L."/>
            <person name="Ray D.A."/>
            <person name="Sullivan K.A.M."/>
            <person name="Roscito J.G."/>
            <person name="Kirilenko B.M."/>
            <person name="Davalos L.M."/>
            <person name="Corthals A.P."/>
            <person name="Power M.L."/>
            <person name="Jones G."/>
            <person name="Ransome R.D."/>
            <person name="Dechmann D.K.N."/>
            <person name="Locatelli A.G."/>
            <person name="Puechmaille S.J."/>
            <person name="Fedrigo O."/>
            <person name="Jarvis E.D."/>
            <person name="Hiller M."/>
            <person name="Vernes S.C."/>
            <person name="Myers E.W."/>
            <person name="Teeling E.C."/>
        </authorList>
    </citation>
    <scope>NUCLEOTIDE SEQUENCE [LARGE SCALE GENOMIC DNA]</scope>
    <source>
        <strain evidence="10">MPipKuh1</strain>
        <tissue evidence="10">Flight muscle</tissue>
    </source>
</reference>
<evidence type="ECO:0000259" key="9">
    <source>
        <dbReference type="Pfam" id="PF00061"/>
    </source>
</evidence>
<dbReference type="PRINTS" id="PR01172">
    <property type="entry name" value="BLCTOGLOBULN"/>
</dbReference>
<keyword evidence="3" id="KW-0964">Secreted</keyword>
<proteinExistence type="inferred from homology"/>
<keyword evidence="11" id="KW-1185">Reference proteome</keyword>
<evidence type="ECO:0000313" key="11">
    <source>
        <dbReference type="Proteomes" id="UP000558488"/>
    </source>
</evidence>
<keyword evidence="6" id="KW-1015">Disulfide bond</keyword>
<evidence type="ECO:0000313" key="10">
    <source>
        <dbReference type="EMBL" id="KAF6280338.1"/>
    </source>
</evidence>
<evidence type="ECO:0000256" key="4">
    <source>
        <dbReference type="ARBA" id="ARBA00022743"/>
    </source>
</evidence>
<evidence type="ECO:0000256" key="7">
    <source>
        <dbReference type="RuleBase" id="RU003695"/>
    </source>
</evidence>
<evidence type="ECO:0000256" key="6">
    <source>
        <dbReference type="ARBA" id="ARBA00023157"/>
    </source>
</evidence>
<evidence type="ECO:0000256" key="3">
    <source>
        <dbReference type="ARBA" id="ARBA00022525"/>
    </source>
</evidence>
<evidence type="ECO:0000256" key="1">
    <source>
        <dbReference type="ARBA" id="ARBA00004613"/>
    </source>
</evidence>
<evidence type="ECO:0000256" key="8">
    <source>
        <dbReference type="SAM" id="SignalP"/>
    </source>
</evidence>
<protein>
    <submittedName>
        <fullName evidence="10">Progestagen associated endometrial protein</fullName>
    </submittedName>
</protein>
<dbReference type="Pfam" id="PF00061">
    <property type="entry name" value="Lipocalin"/>
    <property type="match status" value="1"/>
</dbReference>
<dbReference type="InterPro" id="IPR002447">
    <property type="entry name" value="Blactoglobulin"/>
</dbReference>
<feature type="domain" description="Lipocalin/cytosolic fatty-acid binding" evidence="9">
    <location>
        <begin position="34"/>
        <end position="140"/>
    </location>
</feature>
<dbReference type="InterPro" id="IPR012674">
    <property type="entry name" value="Calycin"/>
</dbReference>
<dbReference type="SUPFAM" id="SSF50814">
    <property type="entry name" value="Lipocalins"/>
    <property type="match status" value="1"/>
</dbReference>
<accession>A0A7J7RW24</accession>
<gene>
    <name evidence="10" type="ORF">mPipKuh1_013065</name>
</gene>
<comment type="subcellular location">
    <subcellularLocation>
        <location evidence="1">Secreted</location>
    </subcellularLocation>
</comment>
<dbReference type="Gene3D" id="2.40.128.20">
    <property type="match status" value="1"/>
</dbReference>
<dbReference type="GO" id="GO:0019841">
    <property type="term" value="F:retinol binding"/>
    <property type="evidence" value="ECO:0007669"/>
    <property type="project" value="UniProtKB-KW"/>
</dbReference>
<dbReference type="InterPro" id="IPR002345">
    <property type="entry name" value="Lipocalin"/>
</dbReference>
<evidence type="ECO:0000256" key="2">
    <source>
        <dbReference type="ARBA" id="ARBA00006889"/>
    </source>
</evidence>
<sequence>MRRLLLALSVALVCGTQDVAVPRPMEDLDAPKVAGTWYTVAMAASNPALLGAPLRLYVQELKPTAQGDLEIMVRGRQGARWCVEKKILAERTESAGEFNVNYPVVDRLVVLDTDYENFLFACLESSAAPEQIRACQYLERCRV</sequence>
<comment type="caution">
    <text evidence="10">The sequence shown here is derived from an EMBL/GenBank/DDBJ whole genome shotgun (WGS) entry which is preliminary data.</text>
</comment>
<dbReference type="PANTHER" id="PTHR11430:SF117">
    <property type="entry name" value="GLYCODELIN"/>
    <property type="match status" value="1"/>
</dbReference>
<dbReference type="InterPro" id="IPR022272">
    <property type="entry name" value="Lipocalin_CS"/>
</dbReference>
<evidence type="ECO:0000256" key="5">
    <source>
        <dbReference type="ARBA" id="ARBA00023072"/>
    </source>
</evidence>
<feature type="chain" id="PRO_5029703333" evidence="8">
    <location>
        <begin position="16"/>
        <end position="143"/>
    </location>
</feature>
<dbReference type="EMBL" id="JACAGB010000057">
    <property type="protein sequence ID" value="KAF6280338.1"/>
    <property type="molecule type" value="Genomic_DNA"/>
</dbReference>